<dbReference type="EMBL" id="PGTL01000033">
    <property type="protein sequence ID" value="PJF42102.1"/>
    <property type="molecule type" value="Genomic_DNA"/>
</dbReference>
<dbReference type="AlphaFoldDB" id="A0A2M8PAL7"/>
<organism evidence="5 8">
    <name type="scientific">Candidatus Thermofonsia Clade 1 bacterium</name>
    <dbReference type="NCBI Taxonomy" id="2364210"/>
    <lineage>
        <taxon>Bacteria</taxon>
        <taxon>Bacillati</taxon>
        <taxon>Chloroflexota</taxon>
        <taxon>Candidatus Thermofontia</taxon>
        <taxon>Candidatus Thermofonsia Clade 1</taxon>
    </lineage>
</organism>
<evidence type="ECO:0000259" key="4">
    <source>
        <dbReference type="SMART" id="SM00479"/>
    </source>
</evidence>
<proteinExistence type="predicted"/>
<protein>
    <submittedName>
        <fullName evidence="5">3'-5' exonuclease</fullName>
    </submittedName>
</protein>
<dbReference type="CDD" id="cd06127">
    <property type="entry name" value="DEDDh"/>
    <property type="match status" value="1"/>
</dbReference>
<evidence type="ECO:0000256" key="1">
    <source>
        <dbReference type="ARBA" id="ARBA00022722"/>
    </source>
</evidence>
<dbReference type="InterPro" id="IPR012337">
    <property type="entry name" value="RNaseH-like_sf"/>
</dbReference>
<dbReference type="GO" id="GO:0003676">
    <property type="term" value="F:nucleic acid binding"/>
    <property type="evidence" value="ECO:0007669"/>
    <property type="project" value="InterPro"/>
</dbReference>
<feature type="domain" description="Exonuclease" evidence="4">
    <location>
        <begin position="7"/>
        <end position="166"/>
    </location>
</feature>
<dbReference type="SUPFAM" id="SSF53098">
    <property type="entry name" value="Ribonuclease H-like"/>
    <property type="match status" value="1"/>
</dbReference>
<sequence>MNLQNVPFLVLDTETTGLSNQAEICQIAIVDHTGRVLLDQLVKPTLPIPIGATQIHGITDEVVVNQPTWQTVRERVISLIKGKVVVAYNADFDLRMLLQSDLRHGLCAPYSQLAEFRCAMRAYANGGRSVSLTWACAQQGISTCNAHSALGDCLMTLALVRKVWLGY</sequence>
<evidence type="ECO:0000313" key="5">
    <source>
        <dbReference type="EMBL" id="PJF34599.1"/>
    </source>
</evidence>
<dbReference type="InterPro" id="IPR036397">
    <property type="entry name" value="RNaseH_sf"/>
</dbReference>
<dbReference type="SMART" id="SM00479">
    <property type="entry name" value="EXOIII"/>
    <property type="match status" value="1"/>
</dbReference>
<accession>A0A2M8PX54</accession>
<dbReference type="GO" id="GO:0008408">
    <property type="term" value="F:3'-5' exonuclease activity"/>
    <property type="evidence" value="ECO:0007669"/>
    <property type="project" value="TreeGrafter"/>
</dbReference>
<dbReference type="InterPro" id="IPR013520">
    <property type="entry name" value="Ribonucl_H"/>
</dbReference>
<evidence type="ECO:0000313" key="6">
    <source>
        <dbReference type="EMBL" id="PJF42102.1"/>
    </source>
</evidence>
<dbReference type="Pfam" id="PF00929">
    <property type="entry name" value="RNase_T"/>
    <property type="match status" value="1"/>
</dbReference>
<dbReference type="Proteomes" id="UP000229681">
    <property type="component" value="Unassembled WGS sequence"/>
</dbReference>
<reference evidence="7 8" key="1">
    <citation type="submission" date="2017-11" db="EMBL/GenBank/DDBJ databases">
        <title>Evolution of Phototrophy in the Chloroflexi Phylum Driven by Horizontal Gene Transfer.</title>
        <authorList>
            <person name="Ward L.M."/>
            <person name="Hemp J."/>
            <person name="Shih P.M."/>
            <person name="Mcglynn S.E."/>
            <person name="Fischer W."/>
        </authorList>
    </citation>
    <scope>NUCLEOTIDE SEQUENCE [LARGE SCALE GENOMIC DNA]</scope>
    <source>
        <strain evidence="6">CP1_1M</strain>
        <strain evidence="5">JP3_13</strain>
    </source>
</reference>
<dbReference type="Gene3D" id="3.30.420.10">
    <property type="entry name" value="Ribonuclease H-like superfamily/Ribonuclease H"/>
    <property type="match status" value="1"/>
</dbReference>
<accession>A0A2M8PAL7</accession>
<keyword evidence="2" id="KW-0378">Hydrolase</keyword>
<dbReference type="PANTHER" id="PTHR30231:SF4">
    <property type="entry name" value="PROTEIN NEN2"/>
    <property type="match status" value="1"/>
</dbReference>
<dbReference type="EMBL" id="PGTM01000329">
    <property type="protein sequence ID" value="PJF34599.1"/>
    <property type="molecule type" value="Genomic_DNA"/>
</dbReference>
<evidence type="ECO:0000313" key="7">
    <source>
        <dbReference type="Proteomes" id="UP000228947"/>
    </source>
</evidence>
<evidence type="ECO:0000313" key="8">
    <source>
        <dbReference type="Proteomes" id="UP000229681"/>
    </source>
</evidence>
<keyword evidence="3 5" id="KW-0269">Exonuclease</keyword>
<keyword evidence="1" id="KW-0540">Nuclease</keyword>
<comment type="caution">
    <text evidence="5">The sequence shown here is derived from an EMBL/GenBank/DDBJ whole genome shotgun (WGS) entry which is preliminary data.</text>
</comment>
<evidence type="ECO:0000256" key="2">
    <source>
        <dbReference type="ARBA" id="ARBA00022801"/>
    </source>
</evidence>
<dbReference type="PANTHER" id="PTHR30231">
    <property type="entry name" value="DNA POLYMERASE III SUBUNIT EPSILON"/>
    <property type="match status" value="1"/>
</dbReference>
<dbReference type="Proteomes" id="UP000228947">
    <property type="component" value="Unassembled WGS sequence"/>
</dbReference>
<evidence type="ECO:0000256" key="3">
    <source>
        <dbReference type="ARBA" id="ARBA00022839"/>
    </source>
</evidence>
<name>A0A2M8PAL7_9CHLR</name>
<gene>
    <name evidence="5" type="ORF">CUN49_14860</name>
    <name evidence="6" type="ORF">CUN50_05360</name>
</gene>